<protein>
    <recommendedName>
        <fullName evidence="3">NAD-dependent epimerase/dehydratase domain-containing protein</fullName>
    </recommendedName>
</protein>
<evidence type="ECO:0008006" key="3">
    <source>
        <dbReference type="Google" id="ProtNLM"/>
    </source>
</evidence>
<dbReference type="PANTHER" id="PTHR43245:SF11">
    <property type="entry name" value="LD23561P"/>
    <property type="match status" value="1"/>
</dbReference>
<dbReference type="Proteomes" id="UP001153365">
    <property type="component" value="Unassembled WGS sequence"/>
</dbReference>
<dbReference type="EMBL" id="CALTRL010002264">
    <property type="protein sequence ID" value="CAH7675173.1"/>
    <property type="molecule type" value="Genomic_DNA"/>
</dbReference>
<name>A0AAV0B0F3_PHAPC</name>
<dbReference type="InterPro" id="IPR036291">
    <property type="entry name" value="NAD(P)-bd_dom_sf"/>
</dbReference>
<evidence type="ECO:0000313" key="1">
    <source>
        <dbReference type="EMBL" id="CAH7675173.1"/>
    </source>
</evidence>
<organism evidence="1 2">
    <name type="scientific">Phakopsora pachyrhizi</name>
    <name type="common">Asian soybean rust disease fungus</name>
    <dbReference type="NCBI Taxonomy" id="170000"/>
    <lineage>
        <taxon>Eukaryota</taxon>
        <taxon>Fungi</taxon>
        <taxon>Dikarya</taxon>
        <taxon>Basidiomycota</taxon>
        <taxon>Pucciniomycotina</taxon>
        <taxon>Pucciniomycetes</taxon>
        <taxon>Pucciniales</taxon>
        <taxon>Phakopsoraceae</taxon>
        <taxon>Phakopsora</taxon>
    </lineage>
</organism>
<sequence>MNKGGLQDGHSRALLRYLVPDPESKRSLANHIRLVDKYLCLPQQDGYTTYMDCICQSILKNGESINVEYMQSNLLVLASREKAFKLPDRYQSDSTTYDYVFDFSGETDLNLEEEVHIERTFKLLPELARLASNLGVKAYVRECPTLYHNQESKKPLKDGEGKPFSTRSKWVHEGIRAMASFKELNLVIARPALLYGPYATDGFAPRLLIGEIYKYIGETMEHLWSSELRLHTVHVKDFASALWNLANWISSSGGRSRLEPASSCLIPTFLNSNELSSYQKILPPKDLTVRAPIFNIVDDGDTTQGVLASLAEEVVGVKVGFYGKLINQFAKLHIMDVVEDVNEKHFEPWPEMLAKSNPPVTNTPFSPTLPEALLSKNHLAFENSKVKETLRGVWSLEYPRINGEIVRDQIQRFKDEGVWPNVVPRTKSK</sequence>
<keyword evidence="2" id="KW-1185">Reference proteome</keyword>
<dbReference type="Gene3D" id="3.40.50.720">
    <property type="entry name" value="NAD(P)-binding Rossmann-like Domain"/>
    <property type="match status" value="1"/>
</dbReference>
<evidence type="ECO:0000313" key="2">
    <source>
        <dbReference type="Proteomes" id="UP001153365"/>
    </source>
</evidence>
<dbReference type="InterPro" id="IPR050177">
    <property type="entry name" value="Lipid_A_modif_metabolic_enz"/>
</dbReference>
<dbReference type="PANTHER" id="PTHR43245">
    <property type="entry name" value="BIFUNCTIONAL POLYMYXIN RESISTANCE PROTEIN ARNA"/>
    <property type="match status" value="1"/>
</dbReference>
<dbReference type="AlphaFoldDB" id="A0AAV0B0F3"/>
<proteinExistence type="predicted"/>
<dbReference type="SUPFAM" id="SSF51735">
    <property type="entry name" value="NAD(P)-binding Rossmann-fold domains"/>
    <property type="match status" value="1"/>
</dbReference>
<reference evidence="1" key="1">
    <citation type="submission" date="2022-06" db="EMBL/GenBank/DDBJ databases">
        <authorList>
            <consortium name="SYNGENTA / RWTH Aachen University"/>
        </authorList>
    </citation>
    <scope>NUCLEOTIDE SEQUENCE</scope>
</reference>
<comment type="caution">
    <text evidence="1">The sequence shown here is derived from an EMBL/GenBank/DDBJ whole genome shotgun (WGS) entry which is preliminary data.</text>
</comment>
<gene>
    <name evidence="1" type="ORF">PPACK8108_LOCUS10144</name>
</gene>
<accession>A0AAV0B0F3</accession>